<evidence type="ECO:0000256" key="1">
    <source>
        <dbReference type="ARBA" id="ARBA00010849"/>
    </source>
</evidence>
<name>A0ABD2PDS7_9CUCU</name>
<dbReference type="PANTHER" id="PTHR23356">
    <property type="entry name" value="DPY30-RELATED"/>
    <property type="match status" value="1"/>
</dbReference>
<protein>
    <submittedName>
        <fullName evidence="2">Uncharacterized protein</fullName>
    </submittedName>
</protein>
<comment type="similarity">
    <text evidence="1">Belongs to the dpy-30 family.</text>
</comment>
<sequence length="387" mass="45691">MREIAEYVNTKCRMIDKMNILMCILTFKIFEIQHAFNAKLDAFKERRENIMLSKEDEEMIPVELLNLDREMRELQLSHHDESRKYKQQKIDIQLEYEKVTSILDNHLEIMKKNLAFLSEEHDKFTTETKRSEPLLIDYIILAAIEEFTVLTETFESKQKKGWKALYGDEQVLDTLQSRGLAVSKSGYILTEDGEKISYDEAESRNLLMGLDFRNKLFPKEEKENEDIIPTPSSIQTFGESEKESLASQISSEDVSYLKETLGKPLTLALAEITSRQPRDPIHYLGHWLFKYRYNQELDITQKQEYEALMVERNRLLKEKLHRLYEEEAKLVIFEMINNAENEAIRKELERILREQVMGGEDEDDQAAREYAELKKLLKIIQRTTESR</sequence>
<dbReference type="InterPro" id="IPR049630">
    <property type="entry name" value="DYDC-like_DD"/>
</dbReference>
<evidence type="ECO:0000313" key="3">
    <source>
        <dbReference type="Proteomes" id="UP001516400"/>
    </source>
</evidence>
<keyword evidence="3" id="KW-1185">Reference proteome</keyword>
<dbReference type="InterPro" id="IPR007858">
    <property type="entry name" value="Dpy-30_motif"/>
</dbReference>
<dbReference type="PANTHER" id="PTHR23356:SF16">
    <property type="entry name" value="DPY30 DOMAIN CONTAINING 2"/>
    <property type="match status" value="1"/>
</dbReference>
<dbReference type="CDD" id="cd22966">
    <property type="entry name" value="DD_DYDC-like"/>
    <property type="match status" value="1"/>
</dbReference>
<evidence type="ECO:0000313" key="2">
    <source>
        <dbReference type="EMBL" id="KAL3288977.1"/>
    </source>
</evidence>
<proteinExistence type="inferred from homology"/>
<reference evidence="2 3" key="1">
    <citation type="journal article" date="2021" name="BMC Biol.">
        <title>Horizontally acquired antibacterial genes associated with adaptive radiation of ladybird beetles.</title>
        <authorList>
            <person name="Li H.S."/>
            <person name="Tang X.F."/>
            <person name="Huang Y.H."/>
            <person name="Xu Z.Y."/>
            <person name="Chen M.L."/>
            <person name="Du X.Y."/>
            <person name="Qiu B.Y."/>
            <person name="Chen P.T."/>
            <person name="Zhang W."/>
            <person name="Slipinski A."/>
            <person name="Escalona H.E."/>
            <person name="Waterhouse R.M."/>
            <person name="Zwick A."/>
            <person name="Pang H."/>
        </authorList>
    </citation>
    <scope>NUCLEOTIDE SEQUENCE [LARGE SCALE GENOMIC DNA]</scope>
    <source>
        <strain evidence="2">SYSU2018</strain>
    </source>
</reference>
<organism evidence="2 3">
    <name type="scientific">Cryptolaemus montrouzieri</name>
    <dbReference type="NCBI Taxonomy" id="559131"/>
    <lineage>
        <taxon>Eukaryota</taxon>
        <taxon>Metazoa</taxon>
        <taxon>Ecdysozoa</taxon>
        <taxon>Arthropoda</taxon>
        <taxon>Hexapoda</taxon>
        <taxon>Insecta</taxon>
        <taxon>Pterygota</taxon>
        <taxon>Neoptera</taxon>
        <taxon>Endopterygota</taxon>
        <taxon>Coleoptera</taxon>
        <taxon>Polyphaga</taxon>
        <taxon>Cucujiformia</taxon>
        <taxon>Coccinelloidea</taxon>
        <taxon>Coccinellidae</taxon>
        <taxon>Scymninae</taxon>
        <taxon>Scymnini</taxon>
        <taxon>Cryptolaemus</taxon>
    </lineage>
</organism>
<dbReference type="Pfam" id="PF05186">
    <property type="entry name" value="Dpy-30"/>
    <property type="match status" value="1"/>
</dbReference>
<accession>A0ABD2PDS7</accession>
<dbReference type="AlphaFoldDB" id="A0ABD2PDS7"/>
<dbReference type="EMBL" id="JABFTP020000185">
    <property type="protein sequence ID" value="KAL3288977.1"/>
    <property type="molecule type" value="Genomic_DNA"/>
</dbReference>
<comment type="caution">
    <text evidence="2">The sequence shown here is derived from an EMBL/GenBank/DDBJ whole genome shotgun (WGS) entry which is preliminary data.</text>
</comment>
<dbReference type="Gene3D" id="1.20.890.10">
    <property type="entry name" value="cAMP-dependent protein kinase regulatory subunit, dimerization-anchoring domain"/>
    <property type="match status" value="1"/>
</dbReference>
<gene>
    <name evidence="2" type="ORF">HHI36_003420</name>
</gene>
<dbReference type="Proteomes" id="UP001516400">
    <property type="component" value="Unassembled WGS sequence"/>
</dbReference>
<dbReference type="InterPro" id="IPR037856">
    <property type="entry name" value="Sdc1/DPY30"/>
</dbReference>